<keyword evidence="7" id="KW-1185">Reference proteome</keyword>
<dbReference type="InParanoid" id="F7C7H4"/>
<dbReference type="OrthoDB" id="9906043at2759"/>
<dbReference type="AlphaFoldDB" id="F7C7H4"/>
<keyword evidence="4" id="KW-0812">Transmembrane</keyword>
<evidence type="ECO:0000313" key="7">
    <source>
        <dbReference type="Proteomes" id="UP000002279"/>
    </source>
</evidence>
<dbReference type="Bgee" id="ENSOANG00000006510">
    <property type="expression patterns" value="Expressed in liver and 7 other cell types or tissues"/>
</dbReference>
<organism evidence="6 7">
    <name type="scientific">Ornithorhynchus anatinus</name>
    <name type="common">Duckbill platypus</name>
    <dbReference type="NCBI Taxonomy" id="9258"/>
    <lineage>
        <taxon>Eukaryota</taxon>
        <taxon>Metazoa</taxon>
        <taxon>Chordata</taxon>
        <taxon>Craniata</taxon>
        <taxon>Vertebrata</taxon>
        <taxon>Euteleostomi</taxon>
        <taxon>Mammalia</taxon>
        <taxon>Monotremata</taxon>
        <taxon>Ornithorhynchidae</taxon>
        <taxon>Ornithorhynchus</taxon>
    </lineage>
</organism>
<evidence type="ECO:0000256" key="2">
    <source>
        <dbReference type="ARBA" id="ARBA00022734"/>
    </source>
</evidence>
<keyword evidence="2" id="KW-0430">Lectin</keyword>
<reference evidence="6" key="3">
    <citation type="submission" date="2025-09" db="UniProtKB">
        <authorList>
            <consortium name="Ensembl"/>
        </authorList>
    </citation>
    <scope>IDENTIFICATION</scope>
    <source>
        <strain evidence="6">Glennie</strain>
    </source>
</reference>
<feature type="region of interest" description="Disordered" evidence="3">
    <location>
        <begin position="1"/>
        <end position="48"/>
    </location>
</feature>
<dbReference type="RefSeq" id="XP_028937832.1">
    <property type="nucleotide sequence ID" value="XM_029081999.2"/>
</dbReference>
<evidence type="ECO:0000256" key="1">
    <source>
        <dbReference type="ARBA" id="ARBA00004401"/>
    </source>
</evidence>
<dbReference type="FunCoup" id="F7C7H4">
    <property type="interactions" value="328"/>
</dbReference>
<dbReference type="PROSITE" id="PS50041">
    <property type="entry name" value="C_TYPE_LECTIN_2"/>
    <property type="match status" value="1"/>
</dbReference>
<dbReference type="GO" id="GO:0009897">
    <property type="term" value="C:external side of plasma membrane"/>
    <property type="evidence" value="ECO:0000318"/>
    <property type="project" value="GO_Central"/>
</dbReference>
<dbReference type="CDD" id="cd03593">
    <property type="entry name" value="CLECT_NK_receptors_like"/>
    <property type="match status" value="1"/>
</dbReference>
<dbReference type="InterPro" id="IPR016187">
    <property type="entry name" value="CTDL_fold"/>
</dbReference>
<evidence type="ECO:0000256" key="3">
    <source>
        <dbReference type="SAM" id="MobiDB-lite"/>
    </source>
</evidence>
<feature type="compositionally biased region" description="Polar residues" evidence="3">
    <location>
        <begin position="7"/>
        <end position="16"/>
    </location>
</feature>
<dbReference type="KEGG" id="oaa:100093116"/>
<reference evidence="6 7" key="1">
    <citation type="journal article" date="2008" name="Nature">
        <title>Genome analysis of the platypus reveals unique signatures of evolution.</title>
        <authorList>
            <person name="Warren W.C."/>
            <person name="Hillier L.W."/>
            <person name="Marshall Graves J.A."/>
            <person name="Birney E."/>
            <person name="Ponting C.P."/>
            <person name="Grutzner F."/>
            <person name="Belov K."/>
            <person name="Miller W."/>
            <person name="Clarke L."/>
            <person name="Chinwalla A.T."/>
            <person name="Yang S.P."/>
            <person name="Heger A."/>
            <person name="Locke D.P."/>
            <person name="Miethke P."/>
            <person name="Waters P.D."/>
            <person name="Veyrunes F."/>
            <person name="Fulton L."/>
            <person name="Fulton B."/>
            <person name="Graves T."/>
            <person name="Wallis J."/>
            <person name="Puente X.S."/>
            <person name="Lopez-Otin C."/>
            <person name="Ordonez G.R."/>
            <person name="Eichler E.E."/>
            <person name="Chen L."/>
            <person name="Cheng Z."/>
            <person name="Deakin J.E."/>
            <person name="Alsop A."/>
            <person name="Thompson K."/>
            <person name="Kirby P."/>
            <person name="Papenfuss A.T."/>
            <person name="Wakefield M.J."/>
            <person name="Olender T."/>
            <person name="Lancet D."/>
            <person name="Huttley G.A."/>
            <person name="Smit A.F."/>
            <person name="Pask A."/>
            <person name="Temple-Smith P."/>
            <person name="Batzer M.A."/>
            <person name="Walker J.A."/>
            <person name="Konkel M.K."/>
            <person name="Harris R.S."/>
            <person name="Whittington C.M."/>
            <person name="Wong E.S."/>
            <person name="Gemmell N.J."/>
            <person name="Buschiazzo E."/>
            <person name="Vargas Jentzsch I.M."/>
            <person name="Merkel A."/>
            <person name="Schmitz J."/>
            <person name="Zemann A."/>
            <person name="Churakov G."/>
            <person name="Kriegs J.O."/>
            <person name="Brosius J."/>
            <person name="Murchison E.P."/>
            <person name="Sachidanandam R."/>
            <person name="Smith C."/>
            <person name="Hannon G.J."/>
            <person name="Tsend-Ayush E."/>
            <person name="McMillan D."/>
            <person name="Attenborough R."/>
            <person name="Rens W."/>
            <person name="Ferguson-Smith M."/>
            <person name="Lefevre C.M."/>
            <person name="Sharp J.A."/>
            <person name="Nicholas K.R."/>
            <person name="Ray D.A."/>
            <person name="Kube M."/>
            <person name="Reinhardt R."/>
            <person name="Pringle T.H."/>
            <person name="Taylor J."/>
            <person name="Jones R.C."/>
            <person name="Nixon B."/>
            <person name="Dacheux J.L."/>
            <person name="Niwa H."/>
            <person name="Sekita Y."/>
            <person name="Huang X."/>
            <person name="Stark A."/>
            <person name="Kheradpour P."/>
            <person name="Kellis M."/>
            <person name="Flicek P."/>
            <person name="Chen Y."/>
            <person name="Webber C."/>
            <person name="Hardison R."/>
            <person name="Nelson J."/>
            <person name="Hallsworth-Pepin K."/>
            <person name="Delehaunty K."/>
            <person name="Markovic C."/>
            <person name="Minx P."/>
            <person name="Feng Y."/>
            <person name="Kremitzki C."/>
            <person name="Mitreva M."/>
            <person name="Glasscock J."/>
            <person name="Wylie T."/>
            <person name="Wohldmann P."/>
            <person name="Thiru P."/>
            <person name="Nhan M.N."/>
            <person name="Pohl C.S."/>
            <person name="Smith S.M."/>
            <person name="Hou S."/>
            <person name="Nefedov M."/>
            <person name="de Jong P.J."/>
            <person name="Renfree M.B."/>
            <person name="Mardis E.R."/>
            <person name="Wilson R.K."/>
        </authorList>
    </citation>
    <scope>NUCLEOTIDE SEQUENCE [LARGE SCALE GENOMIC DNA]</scope>
    <source>
        <strain evidence="6 7">Glennie</strain>
    </source>
</reference>
<feature type="transmembrane region" description="Helical" evidence="4">
    <location>
        <begin position="65"/>
        <end position="88"/>
    </location>
</feature>
<accession>F7C7H4</accession>
<feature type="domain" description="C-type lectin" evidence="5">
    <location>
        <begin position="110"/>
        <end position="213"/>
    </location>
</feature>
<dbReference type="InterPro" id="IPR001304">
    <property type="entry name" value="C-type_lectin-like"/>
</dbReference>
<proteinExistence type="predicted"/>
<dbReference type="Gene3D" id="3.10.100.10">
    <property type="entry name" value="Mannose-Binding Protein A, subunit A"/>
    <property type="match status" value="1"/>
</dbReference>
<evidence type="ECO:0000313" key="6">
    <source>
        <dbReference type="Ensembl" id="ENSOANP00000010394.3"/>
    </source>
</evidence>
<dbReference type="RefSeq" id="XP_028937834.1">
    <property type="nucleotide sequence ID" value="XM_029082001.2"/>
</dbReference>
<keyword evidence="4" id="KW-1133">Transmembrane helix</keyword>
<dbReference type="Pfam" id="PF00059">
    <property type="entry name" value="Lectin_C"/>
    <property type="match status" value="1"/>
</dbReference>
<gene>
    <name evidence="6" type="primary">LOC100093116</name>
</gene>
<dbReference type="HOGENOM" id="CLU_049894_8_4_1"/>
<evidence type="ECO:0000256" key="4">
    <source>
        <dbReference type="SAM" id="Phobius"/>
    </source>
</evidence>
<sequence length="236" mass="26431">MGAGQEHLSSAPTGTLLQAGEAGKTGKTGNAGRARSKRRPQLRNPEDTGNWPLTKLLGNVKPVCIHLLALVITLLAFLVIALCCMLAIEKAKPLPEFPIAAPCPDDWIGFREKCYYFSEDTRNWTSSQSFCSSRSASLTGIDTQREMDLLLRHKGPSDHWIGLSREPGQDWKWTNGTKFTGWFEVKGRGECAYLNDERVSSARSYTDRRWICSKPGFYAQRRKNASKDHPQNSQIE</sequence>
<dbReference type="Proteomes" id="UP000002279">
    <property type="component" value="Chromosome 17"/>
</dbReference>
<protein>
    <recommendedName>
        <fullName evidence="5">C-type lectin domain-containing protein</fullName>
    </recommendedName>
</protein>
<keyword evidence="4" id="KW-0472">Membrane</keyword>
<dbReference type="SMART" id="SM00034">
    <property type="entry name" value="CLECT"/>
    <property type="match status" value="1"/>
</dbReference>
<dbReference type="InterPro" id="IPR016186">
    <property type="entry name" value="C-type_lectin-like/link_sf"/>
</dbReference>
<dbReference type="SUPFAM" id="SSF56436">
    <property type="entry name" value="C-type lectin-like"/>
    <property type="match status" value="1"/>
</dbReference>
<dbReference type="GO" id="GO:0030246">
    <property type="term" value="F:carbohydrate binding"/>
    <property type="evidence" value="ECO:0007669"/>
    <property type="project" value="UniProtKB-KW"/>
</dbReference>
<dbReference type="PANTHER" id="PTHR45710:SF35">
    <property type="entry name" value="C-TYPE LECTIN DOMAIN FAMILY 2 MEMBER D"/>
    <property type="match status" value="1"/>
</dbReference>
<reference evidence="6" key="2">
    <citation type="submission" date="2025-08" db="UniProtKB">
        <authorList>
            <consortium name="Ensembl"/>
        </authorList>
    </citation>
    <scope>IDENTIFICATION</scope>
    <source>
        <strain evidence="6">Glennie</strain>
    </source>
</reference>
<dbReference type="Ensembl" id="ENSOANT00000010396.3">
    <property type="protein sequence ID" value="ENSOANP00000010394.3"/>
    <property type="gene ID" value="ENSOANG00000006510.3"/>
</dbReference>
<dbReference type="OMA" id="NSSHWIG"/>
<dbReference type="GeneTree" id="ENSGT00940000155319"/>
<dbReference type="InterPro" id="IPR050828">
    <property type="entry name" value="C-type_lectin/matrix_domain"/>
</dbReference>
<comment type="subcellular location">
    <subcellularLocation>
        <location evidence="1">Cell membrane</location>
        <topology evidence="1">Single-pass type II membrane protein</topology>
    </subcellularLocation>
</comment>
<dbReference type="PANTHER" id="PTHR45710">
    <property type="entry name" value="C-TYPE LECTIN DOMAIN-CONTAINING PROTEIN 180"/>
    <property type="match status" value="1"/>
</dbReference>
<dbReference type="GeneID" id="100093116"/>
<evidence type="ECO:0000259" key="5">
    <source>
        <dbReference type="PROSITE" id="PS50041"/>
    </source>
</evidence>
<dbReference type="InterPro" id="IPR033992">
    <property type="entry name" value="NKR-like_CTLD"/>
</dbReference>
<name>F7C7H4_ORNAN</name>